<keyword evidence="2" id="KW-1185">Reference proteome</keyword>
<dbReference type="AlphaFoldDB" id="A0A0C3JMR5"/>
<dbReference type="EMBL" id="KN831952">
    <property type="protein sequence ID" value="KIO10473.1"/>
    <property type="molecule type" value="Genomic_DNA"/>
</dbReference>
<dbReference type="InParanoid" id="A0A0C3JMR5"/>
<accession>A0A0C3JMR5</accession>
<evidence type="ECO:0000313" key="2">
    <source>
        <dbReference type="Proteomes" id="UP000054217"/>
    </source>
</evidence>
<gene>
    <name evidence="1" type="ORF">M404DRAFT_21397</name>
</gene>
<dbReference type="Proteomes" id="UP000054217">
    <property type="component" value="Unassembled WGS sequence"/>
</dbReference>
<name>A0A0C3JMR5_PISTI</name>
<sequence length="174" mass="19527">MIVRLSIDTCNHCQRSSQAKGHGTLSEAERPERRSAFYVTYPSGMKIDENAGLDLTPLRHLIRSSRRDIHFHKPTYPEPWWAGAVREDRATYWSFRVAGPDCDVSHFSSWLCPRLCSFNAVHLVFSRRGSGLRCPAFFVMALSAPLLFQCCIPKPSGANHGPLLAIFCEAGDMS</sequence>
<protein>
    <submittedName>
        <fullName evidence="1">Uncharacterized protein</fullName>
    </submittedName>
</protein>
<proteinExistence type="predicted"/>
<reference evidence="2" key="2">
    <citation type="submission" date="2015-01" db="EMBL/GenBank/DDBJ databases">
        <title>Evolutionary Origins and Diversification of the Mycorrhizal Mutualists.</title>
        <authorList>
            <consortium name="DOE Joint Genome Institute"/>
            <consortium name="Mycorrhizal Genomics Consortium"/>
            <person name="Kohler A."/>
            <person name="Kuo A."/>
            <person name="Nagy L.G."/>
            <person name="Floudas D."/>
            <person name="Copeland A."/>
            <person name="Barry K.W."/>
            <person name="Cichocki N."/>
            <person name="Veneault-Fourrey C."/>
            <person name="LaButti K."/>
            <person name="Lindquist E.A."/>
            <person name="Lipzen A."/>
            <person name="Lundell T."/>
            <person name="Morin E."/>
            <person name="Murat C."/>
            <person name="Riley R."/>
            <person name="Ohm R."/>
            <person name="Sun H."/>
            <person name="Tunlid A."/>
            <person name="Henrissat B."/>
            <person name="Grigoriev I.V."/>
            <person name="Hibbett D.S."/>
            <person name="Martin F."/>
        </authorList>
    </citation>
    <scope>NUCLEOTIDE SEQUENCE [LARGE SCALE GENOMIC DNA]</scope>
    <source>
        <strain evidence="2">Marx 270</strain>
    </source>
</reference>
<dbReference type="HOGENOM" id="CLU_1540699_0_0_1"/>
<evidence type="ECO:0000313" key="1">
    <source>
        <dbReference type="EMBL" id="KIO10473.1"/>
    </source>
</evidence>
<organism evidence="1 2">
    <name type="scientific">Pisolithus tinctorius Marx 270</name>
    <dbReference type="NCBI Taxonomy" id="870435"/>
    <lineage>
        <taxon>Eukaryota</taxon>
        <taxon>Fungi</taxon>
        <taxon>Dikarya</taxon>
        <taxon>Basidiomycota</taxon>
        <taxon>Agaricomycotina</taxon>
        <taxon>Agaricomycetes</taxon>
        <taxon>Agaricomycetidae</taxon>
        <taxon>Boletales</taxon>
        <taxon>Sclerodermatineae</taxon>
        <taxon>Pisolithaceae</taxon>
        <taxon>Pisolithus</taxon>
    </lineage>
</organism>
<reference evidence="1 2" key="1">
    <citation type="submission" date="2014-04" db="EMBL/GenBank/DDBJ databases">
        <authorList>
            <consortium name="DOE Joint Genome Institute"/>
            <person name="Kuo A."/>
            <person name="Kohler A."/>
            <person name="Costa M.D."/>
            <person name="Nagy L.G."/>
            <person name="Floudas D."/>
            <person name="Copeland A."/>
            <person name="Barry K.W."/>
            <person name="Cichocki N."/>
            <person name="Veneault-Fourrey C."/>
            <person name="LaButti K."/>
            <person name="Lindquist E.A."/>
            <person name="Lipzen A."/>
            <person name="Lundell T."/>
            <person name="Morin E."/>
            <person name="Murat C."/>
            <person name="Sun H."/>
            <person name="Tunlid A."/>
            <person name="Henrissat B."/>
            <person name="Grigoriev I.V."/>
            <person name="Hibbett D.S."/>
            <person name="Martin F."/>
            <person name="Nordberg H.P."/>
            <person name="Cantor M.N."/>
            <person name="Hua S.X."/>
        </authorList>
    </citation>
    <scope>NUCLEOTIDE SEQUENCE [LARGE SCALE GENOMIC DNA]</scope>
    <source>
        <strain evidence="1 2">Marx 270</strain>
    </source>
</reference>